<evidence type="ECO:0000313" key="15">
    <source>
        <dbReference type="RefSeq" id="XP_027354927.1"/>
    </source>
</evidence>
<keyword evidence="9" id="KW-0233">DNA recombination</keyword>
<proteinExistence type="inferred from homology"/>
<evidence type="ECO:0000256" key="8">
    <source>
        <dbReference type="ARBA" id="ARBA00023054"/>
    </source>
</evidence>
<dbReference type="GO" id="GO:0035861">
    <property type="term" value="C:site of double-strand break"/>
    <property type="evidence" value="ECO:0007669"/>
    <property type="project" value="TreeGrafter"/>
</dbReference>
<feature type="coiled-coil region" evidence="12">
    <location>
        <begin position="254"/>
        <end position="309"/>
    </location>
</feature>
<evidence type="ECO:0000256" key="1">
    <source>
        <dbReference type="ARBA" id="ARBA00004123"/>
    </source>
</evidence>
<evidence type="ECO:0000256" key="12">
    <source>
        <dbReference type="SAM" id="Coils"/>
    </source>
</evidence>
<keyword evidence="6" id="KW-0227">DNA damage</keyword>
<reference evidence="14" key="1">
    <citation type="journal article" date="2019" name="Toxins">
        <title>Detection of Abrin-Like and Prepropulchellin-Like Toxin Genes and Transcripts Using Whole Genome Sequencing and Full-Length Transcript Sequencing of Abrus precatorius.</title>
        <authorList>
            <person name="Hovde B.T."/>
            <person name="Daligault H.E."/>
            <person name="Hanschen E.R."/>
            <person name="Kunde Y.A."/>
            <person name="Johnson M.B."/>
            <person name="Starkenburg S.R."/>
            <person name="Johnson S.L."/>
        </authorList>
    </citation>
    <scope>NUCLEOTIDE SEQUENCE [LARGE SCALE GENOMIC DNA]</scope>
</reference>
<keyword evidence="14" id="KW-1185">Reference proteome</keyword>
<evidence type="ECO:0000259" key="13">
    <source>
        <dbReference type="Pfam" id="PF02463"/>
    </source>
</evidence>
<keyword evidence="11" id="KW-0539">Nucleus</keyword>
<dbReference type="GO" id="GO:0030915">
    <property type="term" value="C:Smc5-Smc6 complex"/>
    <property type="evidence" value="ECO:0007669"/>
    <property type="project" value="TreeGrafter"/>
</dbReference>
<dbReference type="PANTHER" id="PTHR19306:SF6">
    <property type="entry name" value="STRUCTURAL MAINTENANCE OF CHROMOSOMES PROTEIN 6"/>
    <property type="match status" value="1"/>
</dbReference>
<dbReference type="GO" id="GO:0005524">
    <property type="term" value="F:ATP binding"/>
    <property type="evidence" value="ECO:0007669"/>
    <property type="project" value="UniProtKB-KW"/>
</dbReference>
<dbReference type="Pfam" id="PF02463">
    <property type="entry name" value="SMC_N"/>
    <property type="match status" value="1"/>
</dbReference>
<reference evidence="15" key="2">
    <citation type="submission" date="2025-08" db="UniProtKB">
        <authorList>
            <consortium name="RefSeq"/>
        </authorList>
    </citation>
    <scope>IDENTIFICATION</scope>
    <source>
        <tissue evidence="15">Young leaves</tissue>
    </source>
</reference>
<name>A0A8B8LFL2_ABRPR</name>
<evidence type="ECO:0000256" key="11">
    <source>
        <dbReference type="ARBA" id="ARBA00023242"/>
    </source>
</evidence>
<dbReference type="PANTHER" id="PTHR19306">
    <property type="entry name" value="STRUCTURAL MAINTENANCE OF CHROMOSOMES 5,6 SMC5, SMC6"/>
    <property type="match status" value="1"/>
</dbReference>
<keyword evidence="4" id="KW-0158">Chromosome</keyword>
<organism evidence="14 15">
    <name type="scientific">Abrus precatorius</name>
    <name type="common">Indian licorice</name>
    <name type="synonym">Glycine abrus</name>
    <dbReference type="NCBI Taxonomy" id="3816"/>
    <lineage>
        <taxon>Eukaryota</taxon>
        <taxon>Viridiplantae</taxon>
        <taxon>Streptophyta</taxon>
        <taxon>Embryophyta</taxon>
        <taxon>Tracheophyta</taxon>
        <taxon>Spermatophyta</taxon>
        <taxon>Magnoliopsida</taxon>
        <taxon>eudicotyledons</taxon>
        <taxon>Gunneridae</taxon>
        <taxon>Pentapetalae</taxon>
        <taxon>rosids</taxon>
        <taxon>fabids</taxon>
        <taxon>Fabales</taxon>
        <taxon>Fabaceae</taxon>
        <taxon>Papilionoideae</taxon>
        <taxon>50 kb inversion clade</taxon>
        <taxon>NPAAA clade</taxon>
        <taxon>indigoferoid/millettioid clade</taxon>
        <taxon>Abreae</taxon>
        <taxon>Abrus</taxon>
    </lineage>
</organism>
<dbReference type="Proteomes" id="UP000694853">
    <property type="component" value="Unplaced"/>
</dbReference>
<dbReference type="GO" id="GO:0003697">
    <property type="term" value="F:single-stranded DNA binding"/>
    <property type="evidence" value="ECO:0007669"/>
    <property type="project" value="TreeGrafter"/>
</dbReference>
<evidence type="ECO:0000256" key="9">
    <source>
        <dbReference type="ARBA" id="ARBA00023172"/>
    </source>
</evidence>
<evidence type="ECO:0000256" key="7">
    <source>
        <dbReference type="ARBA" id="ARBA00022840"/>
    </source>
</evidence>
<comment type="subcellular location">
    <subcellularLocation>
        <location evidence="2">Chromosome</location>
    </subcellularLocation>
    <subcellularLocation>
        <location evidence="1">Nucleus</location>
    </subcellularLocation>
</comment>
<sequence length="1057" mass="120647">MMGESSSRVSPTLQHSTAGIIKRLRLENFMCHSSHETEFGNHVNFITGQNGSGKSAILTALCVAFGCRAKGTQRASTLKDFIKTGASNAVIQVEIHNEGEDAFKPEIYGDVIIVERRISESTSSTTLKDHQGKKVVSRKADLQEIIEHFNIDVENPCVIMSQDKSREFLHSGNNKDKFKFFYKATLLQQVNDLLESISNEITTAHVIVEELETAIRPIEKELNELQVKIKSMEHVELISMQVQQLKKKLAWSWVYDVDKQLEEQNVKIEKLKNRIPTCQAKIDQQLHCIEKLRESCSKKKVEIASMLEKTSQVKQMKGNLNQSVSLAKKEALELEHDCKCKTSNIQKMVKQLKTLKQQVQDIQEQHVKNTQAEESELEEKLKGLQDEVRAAELELKRLKEEEALLMSSIHRQNDEIRKIADKIHAHEKRYHGITHQIHDLQQNQSNRIAVFGGDKVMNLLRIIERYHERFKMPPIGPIGAHLKLLHGNKWAVALEYAIGRLLNSFIVTDHSDFRLLKQCASEVNYGHLQIIIYDFSTPRLTIPHHMLPDTKHPSILSVLQCENHTVTNVLVDLGNVERQVLVNDYDAGKAVAFEQRIRNLKEVYAADGCRMFSRGSVQTVLPPNKRQRTGRLSGSFDDEIENLHIEASDEQKAAYDCKKNKREAEIKLEELDKNMNSIKRLCVNAGKSLTSKKFALEEAMHLRTAENSSTPLSSVDELIKEISEIEKKIKQEQMTLEGLQQKGCEAAGKADDLKVEFDKLCESANVEIAALEKAECELMEIEKEMGLTKKAKDHYDGVMKNKVLVDIKEAEVHYLDLTKRREESVEKASIICSLNELDSLGGCDGHTPEQISAQLEGLNQTLRRESQRYSESIDDLRMLYDKKERKIIKRQQVYKTLRQKLDACQRALELRQRKFQRNATYLKHQLSWKFNGHLRKKGISGLIKVNYEEKTLMIEVQMPQDTSNRAVRDTRGLSGGERSFSTLCFALALHEMTEAPFRAMDEFDVFMDAVSRKISLDTLVDFAEAQGSQWIFITPHDTSSVKAGDRIKKMQMAAPRS</sequence>
<feature type="coiled-coil region" evidence="12">
    <location>
        <begin position="345"/>
        <end position="429"/>
    </location>
</feature>
<dbReference type="GO" id="GO:0005634">
    <property type="term" value="C:nucleus"/>
    <property type="evidence" value="ECO:0007669"/>
    <property type="project" value="UniProtKB-SubCell"/>
</dbReference>
<keyword evidence="10" id="KW-0234">DNA repair</keyword>
<dbReference type="InterPro" id="IPR036277">
    <property type="entry name" value="SMC_hinge_sf"/>
</dbReference>
<dbReference type="InterPro" id="IPR027417">
    <property type="entry name" value="P-loop_NTPase"/>
</dbReference>
<protein>
    <submittedName>
        <fullName evidence="15">Structural maintenance of chromosomes protein 6A-like</fullName>
    </submittedName>
</protein>
<dbReference type="GO" id="GO:0003684">
    <property type="term" value="F:damaged DNA binding"/>
    <property type="evidence" value="ECO:0007669"/>
    <property type="project" value="TreeGrafter"/>
</dbReference>
<evidence type="ECO:0000313" key="14">
    <source>
        <dbReference type="Proteomes" id="UP000694853"/>
    </source>
</evidence>
<dbReference type="AlphaFoldDB" id="A0A8B8LFL2"/>
<dbReference type="KEGG" id="aprc:113864902"/>
<dbReference type="OrthoDB" id="10072614at2759"/>
<comment type="similarity">
    <text evidence="3">Belongs to the SMC family. SMC6 subfamily.</text>
</comment>
<dbReference type="InterPro" id="IPR003395">
    <property type="entry name" value="RecF/RecN/SMC_N"/>
</dbReference>
<dbReference type="SUPFAM" id="SSF52540">
    <property type="entry name" value="P-loop containing nucleoside triphosphate hydrolases"/>
    <property type="match status" value="1"/>
</dbReference>
<dbReference type="SUPFAM" id="SSF75553">
    <property type="entry name" value="Smc hinge domain"/>
    <property type="match status" value="1"/>
</dbReference>
<evidence type="ECO:0000256" key="2">
    <source>
        <dbReference type="ARBA" id="ARBA00004286"/>
    </source>
</evidence>
<evidence type="ECO:0000256" key="4">
    <source>
        <dbReference type="ARBA" id="ARBA00022454"/>
    </source>
</evidence>
<gene>
    <name evidence="15" type="primary">LOC113864902</name>
</gene>
<dbReference type="GeneID" id="113864902"/>
<feature type="coiled-coil region" evidence="12">
    <location>
        <begin position="715"/>
        <end position="791"/>
    </location>
</feature>
<feature type="domain" description="RecF/RecN/SMC N-terminal" evidence="13">
    <location>
        <begin position="21"/>
        <end position="1052"/>
    </location>
</feature>
<dbReference type="Gene3D" id="3.40.50.300">
    <property type="entry name" value="P-loop containing nucleotide triphosphate hydrolases"/>
    <property type="match status" value="2"/>
</dbReference>
<evidence type="ECO:0000256" key="6">
    <source>
        <dbReference type="ARBA" id="ARBA00022763"/>
    </source>
</evidence>
<keyword evidence="7" id="KW-0067">ATP-binding</keyword>
<keyword evidence="5" id="KW-0547">Nucleotide-binding</keyword>
<dbReference type="RefSeq" id="XP_027354927.1">
    <property type="nucleotide sequence ID" value="XM_027499126.1"/>
</dbReference>
<evidence type="ECO:0000256" key="10">
    <source>
        <dbReference type="ARBA" id="ARBA00023204"/>
    </source>
</evidence>
<accession>A0A8B8LFL2</accession>
<evidence type="ECO:0000256" key="5">
    <source>
        <dbReference type="ARBA" id="ARBA00022741"/>
    </source>
</evidence>
<dbReference type="GO" id="GO:0000724">
    <property type="term" value="P:double-strand break repair via homologous recombination"/>
    <property type="evidence" value="ECO:0007669"/>
    <property type="project" value="TreeGrafter"/>
</dbReference>
<dbReference type="GO" id="GO:0051276">
    <property type="term" value="P:chromosome organization"/>
    <property type="evidence" value="ECO:0007669"/>
    <property type="project" value="InterPro"/>
</dbReference>
<keyword evidence="8 12" id="KW-0175">Coiled coil</keyword>
<evidence type="ECO:0000256" key="3">
    <source>
        <dbReference type="ARBA" id="ARBA00006793"/>
    </source>
</evidence>
<feature type="coiled-coil region" evidence="12">
    <location>
        <begin position="654"/>
        <end position="681"/>
    </location>
</feature>